<dbReference type="OrthoDB" id="4774763at2"/>
<dbReference type="EMBL" id="CP012150">
    <property type="protein sequence ID" value="AKS31177.1"/>
    <property type="molecule type" value="Genomic_DNA"/>
</dbReference>
<protein>
    <submittedName>
        <fullName evidence="1">Uncharacterized protein</fullName>
    </submittedName>
</protein>
<gene>
    <name evidence="1" type="ORF">AFA91_03960</name>
</gene>
<evidence type="ECO:0000313" key="2">
    <source>
        <dbReference type="Proteomes" id="UP000062255"/>
    </source>
</evidence>
<name>A0A0K0X1F3_MYCGD</name>
<sequence length="102" mass="12080">MTKQWEMPVDDGYSVRVQTHIWRYEGRLVDFFLDLQVLGPDGWITVEHIDCCHGYCHHHPLNGSDSRPIHRLDDVADVQRAFKQVETVIEERIRIIQRGIER</sequence>
<organism evidence="1 2">
    <name type="scientific">Mycolicibacterium goodii</name>
    <name type="common">Mycobacterium goodii</name>
    <dbReference type="NCBI Taxonomy" id="134601"/>
    <lineage>
        <taxon>Bacteria</taxon>
        <taxon>Bacillati</taxon>
        <taxon>Actinomycetota</taxon>
        <taxon>Actinomycetes</taxon>
        <taxon>Mycobacteriales</taxon>
        <taxon>Mycobacteriaceae</taxon>
        <taxon>Mycolicibacterium</taxon>
    </lineage>
</organism>
<dbReference type="KEGG" id="mgo:AFA91_03960"/>
<dbReference type="PATRIC" id="fig|134601.6.peg.822"/>
<proteinExistence type="predicted"/>
<reference evidence="1 2" key="1">
    <citation type="submission" date="2015-07" db="EMBL/GenBank/DDBJ databases">
        <title>Complete genome sequence of Mycobacterium goodii X7B, a facultative thermophilic biodesulfurizing bacterium.</title>
        <authorList>
            <person name="Yu B."/>
            <person name="Li F."/>
            <person name="Xu P."/>
        </authorList>
    </citation>
    <scope>NUCLEOTIDE SEQUENCE [LARGE SCALE GENOMIC DNA]</scope>
    <source>
        <strain evidence="1 2">X7B</strain>
    </source>
</reference>
<evidence type="ECO:0000313" key="1">
    <source>
        <dbReference type="EMBL" id="AKS31177.1"/>
    </source>
</evidence>
<dbReference type="RefSeq" id="WP_049743587.1">
    <property type="nucleotide sequence ID" value="NZ_CP012150.1"/>
</dbReference>
<dbReference type="Proteomes" id="UP000062255">
    <property type="component" value="Chromosome"/>
</dbReference>
<dbReference type="AlphaFoldDB" id="A0A0K0X1F3"/>
<accession>A0A0K0X1F3</accession>